<keyword evidence="2" id="KW-1185">Reference proteome</keyword>
<reference evidence="1 2" key="1">
    <citation type="submission" date="2021-06" db="EMBL/GenBank/DDBJ databases">
        <title>Caerostris darwini draft genome.</title>
        <authorList>
            <person name="Kono N."/>
            <person name="Arakawa K."/>
        </authorList>
    </citation>
    <scope>NUCLEOTIDE SEQUENCE [LARGE SCALE GENOMIC DNA]</scope>
</reference>
<protein>
    <submittedName>
        <fullName evidence="1">Uncharacterized protein</fullName>
    </submittedName>
</protein>
<proteinExistence type="predicted"/>
<comment type="caution">
    <text evidence="1">The sequence shown here is derived from an EMBL/GenBank/DDBJ whole genome shotgun (WGS) entry which is preliminary data.</text>
</comment>
<sequence>MRSSFRTITGTRPHPPPPFIEYPTQNTRIGGEQIGGCIQMRLRLNYGRGPICLSLDDYYRSPRGQILGFCQYPTPPFLPSIRRGGSGSRDF</sequence>
<dbReference type="Proteomes" id="UP001054837">
    <property type="component" value="Unassembled WGS sequence"/>
</dbReference>
<dbReference type="EMBL" id="BPLQ01013561">
    <property type="protein sequence ID" value="GIY73109.1"/>
    <property type="molecule type" value="Genomic_DNA"/>
</dbReference>
<gene>
    <name evidence="1" type="ORF">CDAR_68071</name>
</gene>
<accession>A0AAV4VTK7</accession>
<evidence type="ECO:0000313" key="1">
    <source>
        <dbReference type="EMBL" id="GIY73109.1"/>
    </source>
</evidence>
<dbReference type="AlphaFoldDB" id="A0AAV4VTK7"/>
<name>A0AAV4VTK7_9ARAC</name>
<evidence type="ECO:0000313" key="2">
    <source>
        <dbReference type="Proteomes" id="UP001054837"/>
    </source>
</evidence>
<organism evidence="1 2">
    <name type="scientific">Caerostris darwini</name>
    <dbReference type="NCBI Taxonomy" id="1538125"/>
    <lineage>
        <taxon>Eukaryota</taxon>
        <taxon>Metazoa</taxon>
        <taxon>Ecdysozoa</taxon>
        <taxon>Arthropoda</taxon>
        <taxon>Chelicerata</taxon>
        <taxon>Arachnida</taxon>
        <taxon>Araneae</taxon>
        <taxon>Araneomorphae</taxon>
        <taxon>Entelegynae</taxon>
        <taxon>Araneoidea</taxon>
        <taxon>Araneidae</taxon>
        <taxon>Caerostris</taxon>
    </lineage>
</organism>